<dbReference type="PANTHER" id="PTHR13179">
    <property type="entry name" value="DEP DOMAIN CONTAINING PROTEIN 5"/>
    <property type="match status" value="1"/>
</dbReference>
<dbReference type="EMBL" id="CP015057">
    <property type="protein sequence ID" value="QGN16243.1"/>
    <property type="molecule type" value="Genomic_DNA"/>
</dbReference>
<dbReference type="InterPro" id="IPR036390">
    <property type="entry name" value="WH_DNA-bd_sf"/>
</dbReference>
<evidence type="ECO:0000259" key="6">
    <source>
        <dbReference type="PROSITE" id="PS50186"/>
    </source>
</evidence>
<name>A0ABX6EYR1_KLUMA</name>
<dbReference type="Pfam" id="PF00610">
    <property type="entry name" value="DEP"/>
    <property type="match status" value="1"/>
</dbReference>
<evidence type="ECO:0000256" key="3">
    <source>
        <dbReference type="ARBA" id="ARBA00018529"/>
    </source>
</evidence>
<dbReference type="Proteomes" id="UP000422736">
    <property type="component" value="Chromosome 4"/>
</dbReference>
<keyword evidence="8" id="KW-1185">Reference proteome</keyword>
<dbReference type="InterPro" id="IPR027244">
    <property type="entry name" value="IML1"/>
</dbReference>
<comment type="similarity">
    <text evidence="2">Belongs to the IML1 family.</text>
</comment>
<evidence type="ECO:0000256" key="4">
    <source>
        <dbReference type="ARBA" id="ARBA00021881"/>
    </source>
</evidence>
<dbReference type="InterPro" id="IPR036388">
    <property type="entry name" value="WH-like_DNA-bd_sf"/>
</dbReference>
<evidence type="ECO:0000256" key="2">
    <source>
        <dbReference type="ARBA" id="ARBA00005643"/>
    </source>
</evidence>
<evidence type="ECO:0000256" key="5">
    <source>
        <dbReference type="SAM" id="MobiDB-lite"/>
    </source>
</evidence>
<dbReference type="Pfam" id="PF19418">
    <property type="entry name" value="DEPDC5_CTD"/>
    <property type="match status" value="1"/>
</dbReference>
<organism evidence="7 8">
    <name type="scientific">Kluyveromyces marxianus</name>
    <name type="common">Yeast</name>
    <name type="synonym">Candida kefyr</name>
    <dbReference type="NCBI Taxonomy" id="4911"/>
    <lineage>
        <taxon>Eukaryota</taxon>
        <taxon>Fungi</taxon>
        <taxon>Dikarya</taxon>
        <taxon>Ascomycota</taxon>
        <taxon>Saccharomycotina</taxon>
        <taxon>Saccharomycetes</taxon>
        <taxon>Saccharomycetales</taxon>
        <taxon>Saccharomycetaceae</taxon>
        <taxon>Kluyveromyces</taxon>
    </lineage>
</organism>
<evidence type="ECO:0000313" key="8">
    <source>
        <dbReference type="Proteomes" id="UP000422736"/>
    </source>
</evidence>
<feature type="region of interest" description="Disordered" evidence="5">
    <location>
        <begin position="1"/>
        <end position="25"/>
    </location>
</feature>
<feature type="compositionally biased region" description="Polar residues" evidence="5">
    <location>
        <begin position="784"/>
        <end position="796"/>
    </location>
</feature>
<comment type="subcellular location">
    <subcellularLocation>
        <location evidence="1">Vacuole membrane</location>
        <topology evidence="1">Peripheral membrane protein</topology>
    </subcellularLocation>
</comment>
<dbReference type="SMART" id="SM00049">
    <property type="entry name" value="DEP"/>
    <property type="match status" value="1"/>
</dbReference>
<protein>
    <recommendedName>
        <fullName evidence="3">Vacuolar membrane-associated protein IML1</fullName>
    </recommendedName>
    <alternativeName>
        <fullName evidence="4">Vacuolar membrane-associated protein iml1</fullName>
    </alternativeName>
</protein>
<feature type="region of interest" description="Disordered" evidence="5">
    <location>
        <begin position="712"/>
        <end position="803"/>
    </location>
</feature>
<dbReference type="InterPro" id="IPR045838">
    <property type="entry name" value="DEPDC5_CTD"/>
</dbReference>
<dbReference type="SUPFAM" id="SSF46785">
    <property type="entry name" value="Winged helix' DNA-binding domain"/>
    <property type="match status" value="1"/>
</dbReference>
<feature type="region of interest" description="Disordered" evidence="5">
    <location>
        <begin position="599"/>
        <end position="620"/>
    </location>
</feature>
<dbReference type="PROSITE" id="PS50186">
    <property type="entry name" value="DEP"/>
    <property type="match status" value="1"/>
</dbReference>
<proteinExistence type="inferred from homology"/>
<dbReference type="PANTHER" id="PTHR13179:SF8">
    <property type="entry name" value="GATOR COMPLEX PROTEIN DEPDC5"/>
    <property type="match status" value="1"/>
</dbReference>
<accession>A0ABX6EYR1</accession>
<feature type="domain" description="DEP" evidence="6">
    <location>
        <begin position="1153"/>
        <end position="1231"/>
    </location>
</feature>
<dbReference type="InterPro" id="IPR000591">
    <property type="entry name" value="DEP_dom"/>
</dbReference>
<gene>
    <name evidence="7" type="primary">IML1</name>
    <name evidence="7" type="ORF">FIM1_2948</name>
</gene>
<feature type="compositionally biased region" description="Low complexity" evidence="5">
    <location>
        <begin position="721"/>
        <end position="739"/>
    </location>
</feature>
<evidence type="ECO:0000256" key="1">
    <source>
        <dbReference type="ARBA" id="ARBA00004148"/>
    </source>
</evidence>
<evidence type="ECO:0000313" key="7">
    <source>
        <dbReference type="EMBL" id="QGN16243.1"/>
    </source>
</evidence>
<dbReference type="InterPro" id="IPR048255">
    <property type="entry name" value="IML1_N"/>
</dbReference>
<feature type="compositionally biased region" description="Polar residues" evidence="5">
    <location>
        <begin position="1250"/>
        <end position="1268"/>
    </location>
</feature>
<sequence length="1551" mass="178385">MPQGDLIFSSLRSGSRPVPKNTDTLSSVKSDVVSIDSNLRRYGTHTESVETGSGKNVTIRNNTLTIGVSSEVSRSAFHGPRMKLSTTGLKPPSSKVARSQNIEVINDKKNESNEQDLYNKTTKSSVELELTFHESRFSTDQVMLDITAIKGAREGDLAELKTYKKTPGSKDKKVYFIIKDFDSETKRRAKSSQVSVLSGQLQQVLDLPSRSKVWVKLKDKESLTVDLIELHVKDCHVNRGDMWKFSTTLQDTCVFLGQKVSLIEAVRATVKGIYRNGKKVFSGYINDNTKIVYRSESAKILFLIQITDEMWHFEEKGEETFHKVVNSLFPEIFKKWKSIGTHHSISIMFCASVDRSESSFNEVTSGERLKSTDDYYRVVVDQVNIVHWVEIMKTLRKEFLRIAQDLRNVKLNDDVSVIRGSLPSVIKSNLLETINVATSLITDPFKQNDLRHTTTHAIIVTAGSGLYDVDYDLLKITTKKLMSLEITMDLICLTRPPLHIVPLLRYRDYKNELHYCTPTWLSISFWNDSSRGNVEWRPRCKIYDVLMMGLTETELKDEIALQSLNMNDKCKSVSEFMEDYDSGVFGSQNKKINVSGTIVPESKGDKAQNNNWRKNNVSKENDSTNVMESIKWMNPTSTDAILQPTFKEEVFAQLSSTSSAETENNHAKNDYASTAKDSLALNTLKRLRDNKSGVTQRLFSKLFPELSIKKSTESLNSPQDSLTGTPTITSTTTEPLPISKTHSRLSFKETNLSNRNKKGDSEDYSVSSSESVNANVQERRPLLSDTSQNSSRANNSTKKKMKGDSWIEIDNPSVPVDSAVASYLIPNRWRDVFPKYVAKKYTKWRSFTTPAELPLTTSLFPTPYDFENQFMLRNHTVSLNIEQEGYQQSVFDLLQNMLYVRLLAGFQFCLGKDVKKVEMILNKDTSGSRVTNIVTADNYTDVTIYMRNDDEIHRIVCSDQTVYVQRYVKHEDLKLLQNFAKYTPNVKTRYETEYRELDSDPIKAQRESYNWNHMDQVLAGYGDNVIDSTAQKKFRCKFVILPAEIPPNTFQSTINGRKETLTAEEIRLEGLRKIISSISRSRLRTESEKKDKKNHKEEILPEVLFYTGYLFDFIEEHNDFLKNSGTEVKNSIFMEDAETLSKDADLSKIAFELQYGLDPIKLVNRKWHFKRHDNCFIGLELVNWLIEHFSDIHTREEAVIYGQGLMNKGLFHHVESRHGFLDGHYFYQLKPEFTTENKPLYKTSTKHSNESNLQRKISTSNKSESTKSMDPIVATESNQISEDQINIPEEHNVTVMLSNAVTINLDPNKKSYKLETCVAHYDRVHNPDHCFHIRLEWLTATPKLIDDLISNWSRLVERYGMKLVEIPWDELCNIPKINPFHSFMNIRLAINPWEEEEFKDESIFKEQKFFYHIYLLEKSGFLLDNRASKFFQSEKSSNYQIVYSWGKPMFKYAQYIHYSGSCMAEIRENGDLFLAPNNLHISRVNIGSIIGKSNSYPKFTLDARKIMLDFKKTCETYESLRVIFLEAKEKHLENAADFEEYSPFQSFNLYM</sequence>
<reference evidence="7 8" key="1">
    <citation type="submission" date="2016-03" db="EMBL/GenBank/DDBJ databases">
        <title>How can Kluyveromyces marxianus grow so fast - potential evolutionary course in Saccharomyces Complex revealed by comparative genomics.</title>
        <authorList>
            <person name="Mo W."/>
            <person name="Lu W."/>
            <person name="Yang X."/>
            <person name="Qi J."/>
            <person name="Lv H."/>
        </authorList>
    </citation>
    <scope>NUCLEOTIDE SEQUENCE [LARGE SCALE GENOMIC DNA]</scope>
    <source>
        <strain evidence="7 8">FIM1</strain>
    </source>
</reference>
<dbReference type="Pfam" id="PF12257">
    <property type="entry name" value="IML1"/>
    <property type="match status" value="1"/>
</dbReference>
<feature type="region of interest" description="Disordered" evidence="5">
    <location>
        <begin position="1244"/>
        <end position="1269"/>
    </location>
</feature>
<dbReference type="CDD" id="cd04449">
    <property type="entry name" value="DEP_DEPDC5-like"/>
    <property type="match status" value="1"/>
</dbReference>
<feature type="region of interest" description="Disordered" evidence="5">
    <location>
        <begin position="75"/>
        <end position="94"/>
    </location>
</feature>
<dbReference type="Gene3D" id="1.10.10.10">
    <property type="entry name" value="Winged helix-like DNA-binding domain superfamily/Winged helix DNA-binding domain"/>
    <property type="match status" value="1"/>
</dbReference>
<reference evidence="7 8" key="2">
    <citation type="submission" date="2019-11" db="EMBL/GenBank/DDBJ databases">
        <authorList>
            <person name="Lu H."/>
        </authorList>
    </citation>
    <scope>NUCLEOTIDE SEQUENCE [LARGE SCALE GENOMIC DNA]</scope>
    <source>
        <strain evidence="7 8">FIM1</strain>
    </source>
</reference>